<dbReference type="OrthoDB" id="9796461at2"/>
<feature type="transmembrane region" description="Helical" evidence="1">
    <location>
        <begin position="296"/>
        <end position="314"/>
    </location>
</feature>
<feature type="transmembrane region" description="Helical" evidence="1">
    <location>
        <begin position="326"/>
        <end position="343"/>
    </location>
</feature>
<feature type="transmembrane region" description="Helical" evidence="1">
    <location>
        <begin position="248"/>
        <end position="271"/>
    </location>
</feature>
<keyword evidence="1" id="KW-0472">Membrane</keyword>
<evidence type="ECO:0000313" key="4">
    <source>
        <dbReference type="Proteomes" id="UP000320643"/>
    </source>
</evidence>
<gene>
    <name evidence="3" type="ORF">FMM05_08955</name>
</gene>
<comment type="caution">
    <text evidence="3">The sequence shown here is derived from an EMBL/GenBank/DDBJ whole genome shotgun (WGS) entry which is preliminary data.</text>
</comment>
<feature type="transmembrane region" description="Helical" evidence="1">
    <location>
        <begin position="12"/>
        <end position="33"/>
    </location>
</feature>
<dbReference type="GO" id="GO:0016747">
    <property type="term" value="F:acyltransferase activity, transferring groups other than amino-acyl groups"/>
    <property type="evidence" value="ECO:0007669"/>
    <property type="project" value="InterPro"/>
</dbReference>
<keyword evidence="1" id="KW-0812">Transmembrane</keyword>
<reference evidence="3 4" key="1">
    <citation type="submission" date="2019-07" db="EMBL/GenBank/DDBJ databases">
        <title>Flavobacterium sp. nov., isolated from glacier ice.</title>
        <authorList>
            <person name="Liu Q."/>
            <person name="Xin Y.-H."/>
        </authorList>
    </citation>
    <scope>NUCLEOTIDE SEQUENCE [LARGE SCALE GENOMIC DNA]</scope>
    <source>
        <strain evidence="3 4">ZT4R6</strain>
    </source>
</reference>
<feature type="transmembrane region" description="Helical" evidence="1">
    <location>
        <begin position="177"/>
        <end position="199"/>
    </location>
</feature>
<protein>
    <submittedName>
        <fullName evidence="3">Acyltransferase</fullName>
    </submittedName>
</protein>
<dbReference type="PANTHER" id="PTHR23028">
    <property type="entry name" value="ACETYLTRANSFERASE"/>
    <property type="match status" value="1"/>
</dbReference>
<dbReference type="Proteomes" id="UP000320643">
    <property type="component" value="Unassembled WGS sequence"/>
</dbReference>
<dbReference type="InterPro" id="IPR002656">
    <property type="entry name" value="Acyl_transf_3_dom"/>
</dbReference>
<evidence type="ECO:0000259" key="2">
    <source>
        <dbReference type="Pfam" id="PF01757"/>
    </source>
</evidence>
<feature type="transmembrane region" description="Helical" evidence="1">
    <location>
        <begin position="53"/>
        <end position="70"/>
    </location>
</feature>
<dbReference type="AlphaFoldDB" id="A0A552V2C7"/>
<dbReference type="Pfam" id="PF01757">
    <property type="entry name" value="Acyl_transf_3"/>
    <property type="match status" value="1"/>
</dbReference>
<feature type="transmembrane region" description="Helical" evidence="1">
    <location>
        <begin position="152"/>
        <end position="170"/>
    </location>
</feature>
<dbReference type="InterPro" id="IPR050879">
    <property type="entry name" value="Acyltransferase_3"/>
</dbReference>
<organism evidence="3 4">
    <name type="scientific">Flavobacterium zepuense</name>
    <dbReference type="NCBI Taxonomy" id="2593302"/>
    <lineage>
        <taxon>Bacteria</taxon>
        <taxon>Pseudomonadati</taxon>
        <taxon>Bacteroidota</taxon>
        <taxon>Flavobacteriia</taxon>
        <taxon>Flavobacteriales</taxon>
        <taxon>Flavobacteriaceae</taxon>
        <taxon>Flavobacterium</taxon>
    </lineage>
</organism>
<feature type="transmembrane region" description="Helical" evidence="1">
    <location>
        <begin position="219"/>
        <end position="236"/>
    </location>
</feature>
<feature type="transmembrane region" description="Helical" evidence="1">
    <location>
        <begin position="91"/>
        <end position="112"/>
    </location>
</feature>
<evidence type="ECO:0000313" key="3">
    <source>
        <dbReference type="EMBL" id="TRW24632.1"/>
    </source>
</evidence>
<sequence length="369" mass="42475">MHMPFSKTSRNIAGASSFFLDLLRVTASLVVFYGHAHDQWHTPQGYDYINLDWGHAAVVVFFVLSGYVIAHTTTASNRGPRQYAQARLSKLYSVVFPALIITAIIELCVRFFGATGLEMYLKDQSVIRYFLSSVFSNEVWFLSASPPINGPLWSLSFEFWYYVIFGFFFFKSKNPKYIIFFIVALLIAGPKILIMMPIWLLGNLAYRLKNPLSNISLSWIFTLAFIAVSIVLAYNLPQMPFKLGVPPLFFASQFVTDFIVGIFVAAALWMLPNSVKDKKDIKSGKLMTGFRNFADLTFPLYVLHAPLLVLFRLVWPRELYNNMQMCVAMISVFFISIFIGHFMENTRSKWIALFKWVLSRERFYIKWAT</sequence>
<feature type="domain" description="Acyltransferase 3" evidence="2">
    <location>
        <begin position="19"/>
        <end position="339"/>
    </location>
</feature>
<accession>A0A552V2C7</accession>
<keyword evidence="1" id="KW-1133">Transmembrane helix</keyword>
<keyword evidence="3" id="KW-0012">Acyltransferase</keyword>
<keyword evidence="3" id="KW-0808">Transferase</keyword>
<dbReference type="EMBL" id="VJVZ01000005">
    <property type="protein sequence ID" value="TRW24632.1"/>
    <property type="molecule type" value="Genomic_DNA"/>
</dbReference>
<name>A0A552V2C7_9FLAO</name>
<proteinExistence type="predicted"/>
<keyword evidence="4" id="KW-1185">Reference proteome</keyword>
<evidence type="ECO:0000256" key="1">
    <source>
        <dbReference type="SAM" id="Phobius"/>
    </source>
</evidence>